<feature type="domain" description="Putative plant transposon protein" evidence="1">
    <location>
        <begin position="33"/>
        <end position="211"/>
    </location>
</feature>
<evidence type="ECO:0000313" key="3">
    <source>
        <dbReference type="Proteomes" id="UP001396334"/>
    </source>
</evidence>
<dbReference type="Proteomes" id="UP001396334">
    <property type="component" value="Unassembled WGS sequence"/>
</dbReference>
<evidence type="ECO:0000313" key="2">
    <source>
        <dbReference type="EMBL" id="KAK8984873.1"/>
    </source>
</evidence>
<accession>A0ABR2P980</accession>
<protein>
    <recommendedName>
        <fullName evidence="1">Putative plant transposon protein domain-containing protein</fullName>
    </recommendedName>
</protein>
<comment type="caution">
    <text evidence="2">The sequence shown here is derived from an EMBL/GenBank/DDBJ whole genome shotgun (WGS) entry which is preliminary data.</text>
</comment>
<gene>
    <name evidence="2" type="ORF">V6N11_064419</name>
</gene>
<sequence length="249" mass="28436">MASKNRWEEQGFFFDDSLENYGLEPTIHSRLRELDWFHFARQPARANLNWVWEFYTNNANGEYNVSVRGRRVAANSAIINEILGLPNNDPSIYALLRGLEEEDYETIKDFLCEQGTERNTTGKNPHSISCPSLRPEAKLWNTSIKRNLMLTSHNQTVDRTRLVLIHVIMTGYRFNVGEVIAQEIAAACQNDKGILAFPYIISALCQRAVVPTSPGDKYTAEKSGWTGKEYMRKMDVADATPIRQKPNHP</sequence>
<evidence type="ECO:0000259" key="1">
    <source>
        <dbReference type="Pfam" id="PF20167"/>
    </source>
</evidence>
<keyword evidence="3" id="KW-1185">Reference proteome</keyword>
<proteinExistence type="predicted"/>
<dbReference type="InterPro" id="IPR046796">
    <property type="entry name" value="Transposase_32_dom"/>
</dbReference>
<dbReference type="EMBL" id="JBBPBN010000074">
    <property type="protein sequence ID" value="KAK8984873.1"/>
    <property type="molecule type" value="Genomic_DNA"/>
</dbReference>
<reference evidence="2 3" key="1">
    <citation type="journal article" date="2024" name="G3 (Bethesda)">
        <title>Genome assembly of Hibiscus sabdariffa L. provides insights into metabolisms of medicinal natural products.</title>
        <authorList>
            <person name="Kim T."/>
        </authorList>
    </citation>
    <scope>NUCLEOTIDE SEQUENCE [LARGE SCALE GENOMIC DNA]</scope>
    <source>
        <strain evidence="2">TK-2024</strain>
        <tissue evidence="2">Old leaves</tissue>
    </source>
</reference>
<dbReference type="Pfam" id="PF20167">
    <property type="entry name" value="Transposase_32"/>
    <property type="match status" value="1"/>
</dbReference>
<organism evidence="2 3">
    <name type="scientific">Hibiscus sabdariffa</name>
    <name type="common">roselle</name>
    <dbReference type="NCBI Taxonomy" id="183260"/>
    <lineage>
        <taxon>Eukaryota</taxon>
        <taxon>Viridiplantae</taxon>
        <taxon>Streptophyta</taxon>
        <taxon>Embryophyta</taxon>
        <taxon>Tracheophyta</taxon>
        <taxon>Spermatophyta</taxon>
        <taxon>Magnoliopsida</taxon>
        <taxon>eudicotyledons</taxon>
        <taxon>Gunneridae</taxon>
        <taxon>Pentapetalae</taxon>
        <taxon>rosids</taxon>
        <taxon>malvids</taxon>
        <taxon>Malvales</taxon>
        <taxon>Malvaceae</taxon>
        <taxon>Malvoideae</taxon>
        <taxon>Hibiscus</taxon>
    </lineage>
</organism>
<name>A0ABR2P980_9ROSI</name>